<comment type="caution">
    <text evidence="2">The sequence shown here is derived from an EMBL/GenBank/DDBJ whole genome shotgun (WGS) entry which is preliminary data.</text>
</comment>
<keyword evidence="3" id="KW-1185">Reference proteome</keyword>
<gene>
    <name evidence="2" type="ORF">HK100_002702</name>
</gene>
<feature type="compositionally biased region" description="Polar residues" evidence="1">
    <location>
        <begin position="19"/>
        <end position="34"/>
    </location>
</feature>
<feature type="compositionally biased region" description="Basic and acidic residues" evidence="1">
    <location>
        <begin position="8"/>
        <end position="18"/>
    </location>
</feature>
<name>A0AAD5SY67_9FUNG</name>
<sequence length="187" mass="20962">MKRPNSHKATDLRSDSRSATKYNTQGTVYKQTAPTAKKPKQYSKISKAASIPIQTTAVPARLSTAQQTTKKSTLKKTPINPLFRQQIAEARRTKLIKNLKLQFFESRFSQKLWHDNQNPQWLDDFNVAKSYVIDVLNQPVETGSIVEVSALTIAASAVKSVPDDVAVAFLFRDDDELIGVTIKLRCL</sequence>
<dbReference type="EMBL" id="JADGJH010001635">
    <property type="protein sequence ID" value="KAJ3111398.1"/>
    <property type="molecule type" value="Genomic_DNA"/>
</dbReference>
<evidence type="ECO:0000313" key="2">
    <source>
        <dbReference type="EMBL" id="KAJ3111398.1"/>
    </source>
</evidence>
<dbReference type="Proteomes" id="UP001211907">
    <property type="component" value="Unassembled WGS sequence"/>
</dbReference>
<dbReference type="AlphaFoldDB" id="A0AAD5SY67"/>
<proteinExistence type="predicted"/>
<accession>A0AAD5SY67</accession>
<evidence type="ECO:0000313" key="3">
    <source>
        <dbReference type="Proteomes" id="UP001211907"/>
    </source>
</evidence>
<protein>
    <submittedName>
        <fullName evidence="2">Uncharacterized protein</fullName>
    </submittedName>
</protein>
<evidence type="ECO:0000256" key="1">
    <source>
        <dbReference type="SAM" id="MobiDB-lite"/>
    </source>
</evidence>
<feature type="region of interest" description="Disordered" evidence="1">
    <location>
        <begin position="1"/>
        <end position="43"/>
    </location>
</feature>
<reference evidence="2" key="1">
    <citation type="submission" date="2020-05" db="EMBL/GenBank/DDBJ databases">
        <title>Phylogenomic resolution of chytrid fungi.</title>
        <authorList>
            <person name="Stajich J.E."/>
            <person name="Amses K."/>
            <person name="Simmons R."/>
            <person name="Seto K."/>
            <person name="Myers J."/>
            <person name="Bonds A."/>
            <person name="Quandt C.A."/>
            <person name="Barry K."/>
            <person name="Liu P."/>
            <person name="Grigoriev I."/>
            <person name="Longcore J.E."/>
            <person name="James T.Y."/>
        </authorList>
    </citation>
    <scope>NUCLEOTIDE SEQUENCE</scope>
    <source>
        <strain evidence="2">JEL0513</strain>
    </source>
</reference>
<organism evidence="2 3">
    <name type="scientific">Physocladia obscura</name>
    <dbReference type="NCBI Taxonomy" id="109957"/>
    <lineage>
        <taxon>Eukaryota</taxon>
        <taxon>Fungi</taxon>
        <taxon>Fungi incertae sedis</taxon>
        <taxon>Chytridiomycota</taxon>
        <taxon>Chytridiomycota incertae sedis</taxon>
        <taxon>Chytridiomycetes</taxon>
        <taxon>Chytridiales</taxon>
        <taxon>Chytriomycetaceae</taxon>
        <taxon>Physocladia</taxon>
    </lineage>
</organism>